<keyword evidence="5 7" id="KW-0560">Oxidoreductase</keyword>
<dbReference type="Proteomes" id="UP000094472">
    <property type="component" value="Unassembled WGS sequence"/>
</dbReference>
<comment type="caution">
    <text evidence="10">The sequence shown here is derived from an EMBL/GenBank/DDBJ whole genome shotgun (WGS) entry which is preliminary data.</text>
</comment>
<dbReference type="GO" id="GO:0009051">
    <property type="term" value="P:pentose-phosphate shunt, oxidative branch"/>
    <property type="evidence" value="ECO:0007669"/>
    <property type="project" value="TreeGrafter"/>
</dbReference>
<dbReference type="PROSITE" id="PS00069">
    <property type="entry name" value="G6P_DEHYDROGENASE"/>
    <property type="match status" value="1"/>
</dbReference>
<dbReference type="SUPFAM" id="SSF55347">
    <property type="entry name" value="Glyceraldehyde-3-phosphate dehydrogenase-like, C-terminal domain"/>
    <property type="match status" value="1"/>
</dbReference>
<dbReference type="NCBIfam" id="TIGR00871">
    <property type="entry name" value="zwf"/>
    <property type="match status" value="1"/>
</dbReference>
<dbReference type="GO" id="GO:0005829">
    <property type="term" value="C:cytosol"/>
    <property type="evidence" value="ECO:0007669"/>
    <property type="project" value="TreeGrafter"/>
</dbReference>
<dbReference type="PANTHER" id="PTHR23429:SF0">
    <property type="entry name" value="GLUCOSE-6-PHOSPHATE 1-DEHYDROGENASE"/>
    <property type="match status" value="1"/>
</dbReference>
<evidence type="ECO:0000313" key="11">
    <source>
        <dbReference type="Proteomes" id="UP000094472"/>
    </source>
</evidence>
<dbReference type="Gene3D" id="3.40.50.720">
    <property type="entry name" value="NAD(P)-binding Rossmann-like Domain"/>
    <property type="match status" value="1"/>
</dbReference>
<reference evidence="10 11" key="1">
    <citation type="journal article" date="2016" name="Environ. Microbiol.">
        <title>New Methyloceanibacter diversity from North Sea sediments includes methanotroph containing solely the soluble methane monooxygenase.</title>
        <authorList>
            <person name="Vekeman B."/>
            <person name="Kerckhof F.M."/>
            <person name="Cremers G."/>
            <person name="de Vos P."/>
            <person name="Vandamme P."/>
            <person name="Boon N."/>
            <person name="Op den Camp H.J."/>
            <person name="Heylen K."/>
        </authorList>
    </citation>
    <scope>NUCLEOTIDE SEQUENCE [LARGE SCALE GENOMIC DNA]</scope>
    <source>
        <strain evidence="10 11">R-67175</strain>
    </source>
</reference>
<dbReference type="EC" id="1.1.1.49" evidence="7"/>
<feature type="binding site" evidence="7">
    <location>
        <position position="215"/>
    </location>
    <ligand>
        <name>substrate</name>
    </ligand>
</feature>
<name>A0A1E3VXG2_9HYPH</name>
<evidence type="ECO:0000256" key="6">
    <source>
        <dbReference type="ARBA" id="ARBA00023277"/>
    </source>
</evidence>
<protein>
    <recommendedName>
        <fullName evidence="7">Glucose-6-phosphate 1-dehydrogenase</fullName>
        <shortName evidence="7">G6PD</shortName>
        <ecNumber evidence="7">1.1.1.49</ecNumber>
    </recommendedName>
</protein>
<feature type="domain" description="Glucose-6-phosphate dehydrogenase NAD-binding" evidence="8">
    <location>
        <begin position="18"/>
        <end position="186"/>
    </location>
</feature>
<dbReference type="InterPro" id="IPR036291">
    <property type="entry name" value="NAD(P)-bd_dom_sf"/>
</dbReference>
<dbReference type="Pfam" id="PF02781">
    <property type="entry name" value="G6PD_C"/>
    <property type="match status" value="1"/>
</dbReference>
<dbReference type="InterPro" id="IPR019796">
    <property type="entry name" value="G6P_DH_AS"/>
</dbReference>
<keyword evidence="4 7" id="KW-0521">NADP</keyword>
<evidence type="ECO:0000256" key="5">
    <source>
        <dbReference type="ARBA" id="ARBA00023002"/>
    </source>
</evidence>
<evidence type="ECO:0000256" key="1">
    <source>
        <dbReference type="ARBA" id="ARBA00004937"/>
    </source>
</evidence>
<dbReference type="InterPro" id="IPR022674">
    <property type="entry name" value="G6P_DH_NAD-bd"/>
</dbReference>
<feature type="binding site" evidence="7">
    <location>
        <position position="147"/>
    </location>
    <ligand>
        <name>NADP(+)</name>
        <dbReference type="ChEBI" id="CHEBI:58349"/>
    </ligand>
</feature>
<evidence type="ECO:0000256" key="4">
    <source>
        <dbReference type="ARBA" id="ARBA00022857"/>
    </source>
</evidence>
<evidence type="ECO:0000256" key="2">
    <source>
        <dbReference type="ARBA" id="ARBA00009975"/>
    </source>
</evidence>
<comment type="catalytic activity">
    <reaction evidence="7">
        <text>D-glucose 6-phosphate + NADP(+) = 6-phospho-D-glucono-1,5-lactone + NADPH + H(+)</text>
        <dbReference type="Rhea" id="RHEA:15841"/>
        <dbReference type="ChEBI" id="CHEBI:15378"/>
        <dbReference type="ChEBI" id="CHEBI:57783"/>
        <dbReference type="ChEBI" id="CHEBI:57955"/>
        <dbReference type="ChEBI" id="CHEBI:58349"/>
        <dbReference type="ChEBI" id="CHEBI:61548"/>
        <dbReference type="EC" id="1.1.1.49"/>
    </reaction>
</comment>
<gene>
    <name evidence="7" type="primary">zwf</name>
    <name evidence="10" type="ORF">AUC69_10855</name>
</gene>
<dbReference type="SUPFAM" id="SSF51735">
    <property type="entry name" value="NAD(P)-binding Rossmann-fold domains"/>
    <property type="match status" value="1"/>
</dbReference>
<feature type="binding site" evidence="7">
    <location>
        <position position="177"/>
    </location>
    <ligand>
        <name>substrate</name>
    </ligand>
</feature>
<dbReference type="UniPathway" id="UPA00115">
    <property type="reaction ID" value="UER00408"/>
</dbReference>
<dbReference type="RefSeq" id="WP_069441700.1">
    <property type="nucleotide sequence ID" value="NZ_LPWF01000025.1"/>
</dbReference>
<evidence type="ECO:0000259" key="9">
    <source>
        <dbReference type="Pfam" id="PF02781"/>
    </source>
</evidence>
<accession>A0A1E3VXG2</accession>
<dbReference type="PANTHER" id="PTHR23429">
    <property type="entry name" value="GLUCOSE-6-PHOSPHATE 1-DEHYDROGENASE G6PD"/>
    <property type="match status" value="1"/>
</dbReference>
<dbReference type="PIRSF" id="PIRSF000110">
    <property type="entry name" value="G6PD"/>
    <property type="match status" value="1"/>
</dbReference>
<dbReference type="GO" id="GO:0050661">
    <property type="term" value="F:NADP binding"/>
    <property type="evidence" value="ECO:0007669"/>
    <property type="project" value="UniProtKB-UniRule"/>
</dbReference>
<keyword evidence="6 7" id="KW-0119">Carbohydrate metabolism</keyword>
<evidence type="ECO:0000313" key="10">
    <source>
        <dbReference type="EMBL" id="ODR97606.1"/>
    </source>
</evidence>
<dbReference type="GO" id="GO:0004345">
    <property type="term" value="F:glucose-6-phosphate dehydrogenase activity"/>
    <property type="evidence" value="ECO:0007669"/>
    <property type="project" value="UniProtKB-UniRule"/>
</dbReference>
<dbReference type="Pfam" id="PF00479">
    <property type="entry name" value="G6PD_N"/>
    <property type="match status" value="1"/>
</dbReference>
<evidence type="ECO:0000256" key="7">
    <source>
        <dbReference type="HAMAP-Rule" id="MF_00966"/>
    </source>
</evidence>
<dbReference type="OrthoDB" id="9802739at2"/>
<feature type="active site" description="Proton acceptor" evidence="7">
    <location>
        <position position="239"/>
    </location>
</feature>
<dbReference type="AlphaFoldDB" id="A0A1E3VXG2"/>
<dbReference type="GO" id="GO:0006006">
    <property type="term" value="P:glucose metabolic process"/>
    <property type="evidence" value="ECO:0007669"/>
    <property type="project" value="UniProtKB-KW"/>
</dbReference>
<evidence type="ECO:0000259" key="8">
    <source>
        <dbReference type="Pfam" id="PF00479"/>
    </source>
</evidence>
<comment type="function">
    <text evidence="7">Catalyzes the oxidation of glucose 6-phosphate to 6-phosphogluconolactone.</text>
</comment>
<keyword evidence="11" id="KW-1185">Reference proteome</keyword>
<feature type="domain" description="Glucose-6-phosphate dehydrogenase C-terminal" evidence="9">
    <location>
        <begin position="189"/>
        <end position="459"/>
    </location>
</feature>
<organism evidence="10 11">
    <name type="scientific">Methyloceanibacter superfactus</name>
    <dbReference type="NCBI Taxonomy" id="1774969"/>
    <lineage>
        <taxon>Bacteria</taxon>
        <taxon>Pseudomonadati</taxon>
        <taxon>Pseudomonadota</taxon>
        <taxon>Alphaproteobacteria</taxon>
        <taxon>Hyphomicrobiales</taxon>
        <taxon>Hyphomicrobiaceae</taxon>
        <taxon>Methyloceanibacter</taxon>
    </lineage>
</organism>
<dbReference type="HAMAP" id="MF_00966">
    <property type="entry name" value="G6PD"/>
    <property type="match status" value="1"/>
</dbReference>
<dbReference type="InterPro" id="IPR001282">
    <property type="entry name" value="G6P_DH"/>
</dbReference>
<feature type="binding site" evidence="7">
    <location>
        <position position="234"/>
    </location>
    <ligand>
        <name>substrate</name>
    </ligand>
</feature>
<proteinExistence type="inferred from homology"/>
<keyword evidence="3 7" id="KW-0313">Glucose metabolism</keyword>
<dbReference type="PRINTS" id="PR00079">
    <property type="entry name" value="G6PDHDRGNASE"/>
</dbReference>
<comment type="caution">
    <text evidence="7">Lacks conserved residue(s) required for the propagation of feature annotation.</text>
</comment>
<sequence length="467" mass="52182">MRRRRHDEREEWVSDALVFFGATGDLAYKQIFPALYGLVRDEGLSTPIIGVAKQGWGLDQLKQRAADSVKAHGGDITSEAFNKLLSQLRYVDGDYADPNVFTELRKQMGDAQRPLHYLAIPPVLFSEVASQLAKSGCSKNARLVVEKPFGRDRASAEALSRILDEYFSEDDIFRIDHYLGKEPVQNILYTRFANSTFEPIWNRNFVRSIQITMAENFGVQDRGAFYDEAGAIRDVLQNHMLQILASLTMDPPTGQEHEAIRDSKASLLKSVRALDAGHVVRGQYIGYESVPGVRPGSTVETFAAARLAIDSWRWEGVPIFIRTGKVMPVSIAEAVVQFKKPPRETFGEIDSLGCGHMRFRIQPDVTIALGTRVKIPGDRMIGDDVELILTRQPGADRPPYQRLLGDAMHGISDLFTREDIVDAEWRIVNDVLGDVTPVYRYEPGTWGPDEALQLVGGDGPWLNPKPA</sequence>
<comment type="pathway">
    <text evidence="1 7">Carbohydrate degradation; pentose phosphate pathway; D-ribulose 5-phosphate from D-glucose 6-phosphate (oxidative stage): step 1/3.</text>
</comment>
<dbReference type="EMBL" id="LPWF01000025">
    <property type="protein sequence ID" value="ODR97606.1"/>
    <property type="molecule type" value="Genomic_DNA"/>
</dbReference>
<feature type="binding site" evidence="7">
    <location>
        <position position="181"/>
    </location>
    <ligand>
        <name>substrate</name>
    </ligand>
</feature>
<dbReference type="Gene3D" id="3.30.360.10">
    <property type="entry name" value="Dihydrodipicolinate Reductase, domain 2"/>
    <property type="match status" value="1"/>
</dbReference>
<feature type="binding site" evidence="7">
    <location>
        <position position="325"/>
    </location>
    <ligand>
        <name>substrate</name>
    </ligand>
</feature>
<dbReference type="InterPro" id="IPR022675">
    <property type="entry name" value="G6P_DH_C"/>
</dbReference>
<evidence type="ECO:0000256" key="3">
    <source>
        <dbReference type="ARBA" id="ARBA00022526"/>
    </source>
</evidence>
<dbReference type="STRING" id="1774969.AUC69_10855"/>
<comment type="similarity">
    <text evidence="2 7">Belongs to the glucose-6-phosphate dehydrogenase family.</text>
</comment>